<dbReference type="OrthoDB" id="10017208at2759"/>
<feature type="transmembrane region" description="Helical" evidence="7">
    <location>
        <begin position="56"/>
        <end position="74"/>
    </location>
</feature>
<keyword evidence="4 7" id="KW-0472">Membrane</keyword>
<keyword evidence="10" id="KW-1185">Reference proteome</keyword>
<dbReference type="AlphaFoldDB" id="A0A0C3CWU6"/>
<evidence type="ECO:0000256" key="7">
    <source>
        <dbReference type="SAM" id="Phobius"/>
    </source>
</evidence>
<keyword evidence="3 7" id="KW-1133">Transmembrane helix</keyword>
<name>A0A0C3CWU6_OIDMZ</name>
<feature type="region of interest" description="Disordered" evidence="6">
    <location>
        <begin position="338"/>
        <end position="368"/>
    </location>
</feature>
<evidence type="ECO:0000256" key="5">
    <source>
        <dbReference type="ARBA" id="ARBA00038359"/>
    </source>
</evidence>
<sequence length="368" mass="41400">MSPLLLPRGEEVDGIPNRYGFMTFYVNLALVLLATFLGGYRFYARFSIYNHFGVDDWLILFALLISITMTGLIYEQARNGFGLHADQVLHENYLNAMKYLMVSQILYKSALGFAKMSMLFLYLRIFTGRIFRISAYTVMFIVISSAIGTIFPNIFQCRPIEKAWNLSLPGECISMSKIWYASSACDIATDVMIILLPISQLPRLKLPKVHKVALGGLFCIGIFIIATSISRMTTLGPLIVAKDPTYYLSTVSCWMAVEVNTSIICACVPPLKSTIVRLFPRLFTSLDIKSRAQHSTPADQGFSRTVFTTSITATGKHTKDQDSDEEIMLPVMGRNEIERKDAVHVNHSRNDDVRDNSSKDDSRIESLH</sequence>
<comment type="similarity">
    <text evidence="5">Belongs to the SAT4 family.</text>
</comment>
<feature type="transmembrane region" description="Helical" evidence="7">
    <location>
        <begin position="20"/>
        <end position="44"/>
    </location>
</feature>
<evidence type="ECO:0000256" key="3">
    <source>
        <dbReference type="ARBA" id="ARBA00022989"/>
    </source>
</evidence>
<accession>A0A0C3CWU6</accession>
<evidence type="ECO:0000313" key="10">
    <source>
        <dbReference type="Proteomes" id="UP000054321"/>
    </source>
</evidence>
<dbReference type="HOGENOM" id="CLU_028200_0_2_1"/>
<evidence type="ECO:0000256" key="4">
    <source>
        <dbReference type="ARBA" id="ARBA00023136"/>
    </source>
</evidence>
<dbReference type="PANTHER" id="PTHR33048">
    <property type="entry name" value="PTH11-LIKE INTEGRAL MEMBRANE PROTEIN (AFU_ORTHOLOGUE AFUA_5G11245)"/>
    <property type="match status" value="1"/>
</dbReference>
<reference evidence="9 10" key="1">
    <citation type="submission" date="2014-04" db="EMBL/GenBank/DDBJ databases">
        <authorList>
            <consortium name="DOE Joint Genome Institute"/>
            <person name="Kuo A."/>
            <person name="Martino E."/>
            <person name="Perotto S."/>
            <person name="Kohler A."/>
            <person name="Nagy L.G."/>
            <person name="Floudas D."/>
            <person name="Copeland A."/>
            <person name="Barry K.W."/>
            <person name="Cichocki N."/>
            <person name="Veneault-Fourrey C."/>
            <person name="LaButti K."/>
            <person name="Lindquist E.A."/>
            <person name="Lipzen A."/>
            <person name="Lundell T."/>
            <person name="Morin E."/>
            <person name="Murat C."/>
            <person name="Sun H."/>
            <person name="Tunlid A."/>
            <person name="Henrissat B."/>
            <person name="Grigoriev I.V."/>
            <person name="Hibbett D.S."/>
            <person name="Martin F."/>
            <person name="Nordberg H.P."/>
            <person name="Cantor M.N."/>
            <person name="Hua S.X."/>
        </authorList>
    </citation>
    <scope>NUCLEOTIDE SEQUENCE [LARGE SCALE GENOMIC DNA]</scope>
    <source>
        <strain evidence="9 10">Zn</strain>
    </source>
</reference>
<evidence type="ECO:0000256" key="6">
    <source>
        <dbReference type="SAM" id="MobiDB-lite"/>
    </source>
</evidence>
<dbReference type="InterPro" id="IPR052337">
    <property type="entry name" value="SAT4-like"/>
</dbReference>
<comment type="subcellular location">
    <subcellularLocation>
        <location evidence="1">Membrane</location>
        <topology evidence="1">Multi-pass membrane protein</topology>
    </subcellularLocation>
</comment>
<dbReference type="GO" id="GO:0016020">
    <property type="term" value="C:membrane"/>
    <property type="evidence" value="ECO:0007669"/>
    <property type="project" value="UniProtKB-SubCell"/>
</dbReference>
<dbReference type="Proteomes" id="UP000054321">
    <property type="component" value="Unassembled WGS sequence"/>
</dbReference>
<keyword evidence="2 7" id="KW-0812">Transmembrane</keyword>
<feature type="transmembrane region" description="Helical" evidence="7">
    <location>
        <begin position="105"/>
        <end position="123"/>
    </location>
</feature>
<organism evidence="9 10">
    <name type="scientific">Oidiodendron maius (strain Zn)</name>
    <dbReference type="NCBI Taxonomy" id="913774"/>
    <lineage>
        <taxon>Eukaryota</taxon>
        <taxon>Fungi</taxon>
        <taxon>Dikarya</taxon>
        <taxon>Ascomycota</taxon>
        <taxon>Pezizomycotina</taxon>
        <taxon>Leotiomycetes</taxon>
        <taxon>Leotiomycetes incertae sedis</taxon>
        <taxon>Myxotrichaceae</taxon>
        <taxon>Oidiodendron</taxon>
    </lineage>
</organism>
<dbReference type="InterPro" id="IPR049326">
    <property type="entry name" value="Rhodopsin_dom_fungi"/>
</dbReference>
<feature type="transmembrane region" description="Helical" evidence="7">
    <location>
        <begin position="135"/>
        <end position="155"/>
    </location>
</feature>
<evidence type="ECO:0000259" key="8">
    <source>
        <dbReference type="Pfam" id="PF20684"/>
    </source>
</evidence>
<dbReference type="PANTHER" id="PTHR33048:SF47">
    <property type="entry name" value="INTEGRAL MEMBRANE PROTEIN-RELATED"/>
    <property type="match status" value="1"/>
</dbReference>
<dbReference type="EMBL" id="KN832891">
    <property type="protein sequence ID" value="KIM94157.1"/>
    <property type="molecule type" value="Genomic_DNA"/>
</dbReference>
<dbReference type="InParanoid" id="A0A0C3CWU6"/>
<proteinExistence type="inferred from homology"/>
<dbReference type="Pfam" id="PF20684">
    <property type="entry name" value="Fung_rhodopsin"/>
    <property type="match status" value="1"/>
</dbReference>
<feature type="transmembrane region" description="Helical" evidence="7">
    <location>
        <begin position="178"/>
        <end position="197"/>
    </location>
</feature>
<evidence type="ECO:0000256" key="2">
    <source>
        <dbReference type="ARBA" id="ARBA00022692"/>
    </source>
</evidence>
<evidence type="ECO:0000313" key="9">
    <source>
        <dbReference type="EMBL" id="KIM94157.1"/>
    </source>
</evidence>
<feature type="transmembrane region" description="Helical" evidence="7">
    <location>
        <begin position="209"/>
        <end position="226"/>
    </location>
</feature>
<evidence type="ECO:0000256" key="1">
    <source>
        <dbReference type="ARBA" id="ARBA00004141"/>
    </source>
</evidence>
<protein>
    <recommendedName>
        <fullName evidence="8">Rhodopsin domain-containing protein</fullName>
    </recommendedName>
</protein>
<gene>
    <name evidence="9" type="ORF">OIDMADRAFT_60991</name>
</gene>
<feature type="domain" description="Rhodopsin" evidence="8">
    <location>
        <begin position="41"/>
        <end position="276"/>
    </location>
</feature>
<reference evidence="10" key="2">
    <citation type="submission" date="2015-01" db="EMBL/GenBank/DDBJ databases">
        <title>Evolutionary Origins and Diversification of the Mycorrhizal Mutualists.</title>
        <authorList>
            <consortium name="DOE Joint Genome Institute"/>
            <consortium name="Mycorrhizal Genomics Consortium"/>
            <person name="Kohler A."/>
            <person name="Kuo A."/>
            <person name="Nagy L.G."/>
            <person name="Floudas D."/>
            <person name="Copeland A."/>
            <person name="Barry K.W."/>
            <person name="Cichocki N."/>
            <person name="Veneault-Fourrey C."/>
            <person name="LaButti K."/>
            <person name="Lindquist E.A."/>
            <person name="Lipzen A."/>
            <person name="Lundell T."/>
            <person name="Morin E."/>
            <person name="Murat C."/>
            <person name="Riley R."/>
            <person name="Ohm R."/>
            <person name="Sun H."/>
            <person name="Tunlid A."/>
            <person name="Henrissat B."/>
            <person name="Grigoriev I.V."/>
            <person name="Hibbett D.S."/>
            <person name="Martin F."/>
        </authorList>
    </citation>
    <scope>NUCLEOTIDE SEQUENCE [LARGE SCALE GENOMIC DNA]</scope>
    <source>
        <strain evidence="10">Zn</strain>
    </source>
</reference>